<dbReference type="AlphaFoldDB" id="A0AA50KMB3"/>
<evidence type="ECO:0000313" key="2">
    <source>
        <dbReference type="Proteomes" id="UP001223802"/>
    </source>
</evidence>
<organism evidence="1 2">
    <name type="scientific">Oceanimonas pelagia</name>
    <dbReference type="NCBI Taxonomy" id="3028314"/>
    <lineage>
        <taxon>Bacteria</taxon>
        <taxon>Pseudomonadati</taxon>
        <taxon>Pseudomonadota</taxon>
        <taxon>Gammaproteobacteria</taxon>
        <taxon>Aeromonadales</taxon>
        <taxon>Aeromonadaceae</taxon>
        <taxon>Oceanimonas</taxon>
    </lineage>
</organism>
<evidence type="ECO:0000313" key="1">
    <source>
        <dbReference type="EMBL" id="WMC09542.1"/>
    </source>
</evidence>
<dbReference type="KEGG" id="ope:PU634_10480"/>
<protein>
    <submittedName>
        <fullName evidence="1">Uncharacterized protein</fullName>
    </submittedName>
</protein>
<dbReference type="Proteomes" id="UP001223802">
    <property type="component" value="Chromosome"/>
</dbReference>
<dbReference type="EMBL" id="CP118224">
    <property type="protein sequence ID" value="WMC09542.1"/>
    <property type="molecule type" value="Genomic_DNA"/>
</dbReference>
<dbReference type="RefSeq" id="WP_306760737.1">
    <property type="nucleotide sequence ID" value="NZ_CP118224.1"/>
</dbReference>
<reference evidence="1 2" key="1">
    <citation type="submission" date="2023-02" db="EMBL/GenBank/DDBJ databases">
        <title>Complete genome sequence of a novel bacterium Oceanimonas sp. NTOU-MSR1 isolated from marine coast sediment.</title>
        <authorList>
            <person name="Yang H.-T."/>
            <person name="Chen Y.-L."/>
            <person name="Ho Y.-N."/>
        </authorList>
    </citation>
    <scope>NUCLEOTIDE SEQUENCE [LARGE SCALE GENOMIC DNA]</scope>
    <source>
        <strain evidence="1 2">NTOU-MSR1</strain>
    </source>
</reference>
<proteinExistence type="predicted"/>
<sequence>MISKVSQVAMAAKDYGVLSTFQLSVFLQCAEKQGLGVFDIFGVEPGNPEYSTYYGAIRQLMLGASNRGYNGANVLCWGDKLRGKERALLLTPKGRRFLKVIQETLGS</sequence>
<accession>A0AA50KMB3</accession>
<name>A0AA50KMB3_9GAMM</name>
<keyword evidence="2" id="KW-1185">Reference proteome</keyword>
<gene>
    <name evidence="1" type="ORF">PU634_10480</name>
</gene>